<accession>A0A9N7U8M8</accession>
<feature type="domain" description="C-type lectin" evidence="2">
    <location>
        <begin position="1"/>
        <end position="67"/>
    </location>
</feature>
<dbReference type="InterPro" id="IPR001304">
    <property type="entry name" value="C-type_lectin-like"/>
</dbReference>
<dbReference type="SUPFAM" id="SSF56436">
    <property type="entry name" value="C-type lectin-like"/>
    <property type="match status" value="2"/>
</dbReference>
<evidence type="ECO:0000256" key="1">
    <source>
        <dbReference type="SAM" id="MobiDB-lite"/>
    </source>
</evidence>
<dbReference type="EMBL" id="CADEAL010000932">
    <property type="protein sequence ID" value="CAB1426983.1"/>
    <property type="molecule type" value="Genomic_DNA"/>
</dbReference>
<proteinExistence type="predicted"/>
<gene>
    <name evidence="3" type="ORF">PLEPLA_LOCUS14921</name>
</gene>
<sequence>MEQLSGGDAWIGLNRRGNVNTWKWSDGSSSTFRLNSVNKASGGKCVSTQSGEWSSAPCDDRKPFFCYKDKMKLIKQEKTWEEALDFCREKHDDLVSITDQKQQEWVKEEVGQAGTDFIWLGLRYTCTLNIWFWVNGESCFTETSRQHREKKPPTSNTQHCNLPDRSTNSSRLKQSVVQRSEDAVESVSAHSDGSGVFRHVC</sequence>
<keyword evidence="4" id="KW-1185">Reference proteome</keyword>
<feature type="domain" description="C-type lectin" evidence="2">
    <location>
        <begin position="66"/>
        <end position="160"/>
    </location>
</feature>
<protein>
    <recommendedName>
        <fullName evidence="2">C-type lectin domain-containing protein</fullName>
    </recommendedName>
</protein>
<evidence type="ECO:0000313" key="3">
    <source>
        <dbReference type="EMBL" id="CAB1426983.1"/>
    </source>
</evidence>
<name>A0A9N7U8M8_PLEPL</name>
<feature type="region of interest" description="Disordered" evidence="1">
    <location>
        <begin position="145"/>
        <end position="175"/>
    </location>
</feature>
<organism evidence="3 4">
    <name type="scientific">Pleuronectes platessa</name>
    <name type="common">European plaice</name>
    <dbReference type="NCBI Taxonomy" id="8262"/>
    <lineage>
        <taxon>Eukaryota</taxon>
        <taxon>Metazoa</taxon>
        <taxon>Chordata</taxon>
        <taxon>Craniata</taxon>
        <taxon>Vertebrata</taxon>
        <taxon>Euteleostomi</taxon>
        <taxon>Actinopterygii</taxon>
        <taxon>Neopterygii</taxon>
        <taxon>Teleostei</taxon>
        <taxon>Neoteleostei</taxon>
        <taxon>Acanthomorphata</taxon>
        <taxon>Carangaria</taxon>
        <taxon>Pleuronectiformes</taxon>
        <taxon>Pleuronectoidei</taxon>
        <taxon>Pleuronectidae</taxon>
        <taxon>Pleuronectes</taxon>
    </lineage>
</organism>
<reference evidence="3" key="1">
    <citation type="submission" date="2020-03" db="EMBL/GenBank/DDBJ databases">
        <authorList>
            <person name="Weist P."/>
        </authorList>
    </citation>
    <scope>NUCLEOTIDE SEQUENCE</scope>
</reference>
<dbReference type="AlphaFoldDB" id="A0A9N7U8M8"/>
<dbReference type="Gene3D" id="3.10.100.10">
    <property type="entry name" value="Mannose-Binding Protein A, subunit A"/>
    <property type="match status" value="2"/>
</dbReference>
<dbReference type="Pfam" id="PF00059">
    <property type="entry name" value="Lectin_C"/>
    <property type="match status" value="2"/>
</dbReference>
<dbReference type="InterPro" id="IPR016186">
    <property type="entry name" value="C-type_lectin-like/link_sf"/>
</dbReference>
<comment type="caution">
    <text evidence="3">The sequence shown here is derived from an EMBL/GenBank/DDBJ whole genome shotgun (WGS) entry which is preliminary data.</text>
</comment>
<evidence type="ECO:0000259" key="2">
    <source>
        <dbReference type="PROSITE" id="PS50041"/>
    </source>
</evidence>
<dbReference type="PROSITE" id="PS50041">
    <property type="entry name" value="C_TYPE_LECTIN_2"/>
    <property type="match status" value="2"/>
</dbReference>
<dbReference type="Proteomes" id="UP001153269">
    <property type="component" value="Unassembled WGS sequence"/>
</dbReference>
<feature type="compositionally biased region" description="Polar residues" evidence="1">
    <location>
        <begin position="153"/>
        <end position="175"/>
    </location>
</feature>
<dbReference type="PANTHER" id="PTHR45784:SF3">
    <property type="entry name" value="C-TYPE LECTIN DOMAIN FAMILY 4 MEMBER K-LIKE-RELATED"/>
    <property type="match status" value="1"/>
</dbReference>
<dbReference type="CDD" id="cd00037">
    <property type="entry name" value="CLECT"/>
    <property type="match status" value="1"/>
</dbReference>
<evidence type="ECO:0000313" key="4">
    <source>
        <dbReference type="Proteomes" id="UP001153269"/>
    </source>
</evidence>
<dbReference type="PANTHER" id="PTHR45784">
    <property type="entry name" value="C-TYPE LECTIN DOMAIN FAMILY 20 MEMBER A-RELATED"/>
    <property type="match status" value="1"/>
</dbReference>
<dbReference type="InterPro" id="IPR016187">
    <property type="entry name" value="CTDL_fold"/>
</dbReference>